<comment type="cofactor">
    <cofactor evidence="6">
        <name>Zn(2+)</name>
        <dbReference type="ChEBI" id="CHEBI:29105"/>
    </cofactor>
    <text evidence="6">Binds 1 zinc ion.</text>
</comment>
<keyword evidence="2 6" id="KW-0479">Metal-binding</keyword>
<dbReference type="InterPro" id="IPR001333">
    <property type="entry name" value="Peptidase_M32_Taq"/>
</dbReference>
<keyword evidence="4 6" id="KW-0862">Zinc</keyword>
<evidence type="ECO:0000259" key="7">
    <source>
        <dbReference type="Pfam" id="PF01432"/>
    </source>
</evidence>
<dbReference type="Pfam" id="PF08439">
    <property type="entry name" value="Peptidase_M3_N"/>
    <property type="match status" value="1"/>
</dbReference>
<dbReference type="PANTHER" id="PTHR34217">
    <property type="entry name" value="METAL-DEPENDENT CARBOXYPEPTIDASE"/>
    <property type="match status" value="1"/>
</dbReference>
<dbReference type="GO" id="GO:0004181">
    <property type="term" value="F:metallocarboxypeptidase activity"/>
    <property type="evidence" value="ECO:0007669"/>
    <property type="project" value="InterPro"/>
</dbReference>
<evidence type="ECO:0000313" key="9">
    <source>
        <dbReference type="EMBL" id="ALP41258.1"/>
    </source>
</evidence>
<keyword evidence="1 6" id="KW-0645">Protease</keyword>
<dbReference type="CDD" id="cd09607">
    <property type="entry name" value="M3B_PepF"/>
    <property type="match status" value="1"/>
</dbReference>
<evidence type="ECO:0000256" key="3">
    <source>
        <dbReference type="ARBA" id="ARBA00022801"/>
    </source>
</evidence>
<keyword evidence="3 6" id="KW-0378">Hydrolase</keyword>
<evidence type="ECO:0000256" key="6">
    <source>
        <dbReference type="RuleBase" id="RU003435"/>
    </source>
</evidence>
<dbReference type="AlphaFoldDB" id="A0A0S2SHX0"/>
<evidence type="ECO:0000256" key="2">
    <source>
        <dbReference type="ARBA" id="ARBA00022723"/>
    </source>
</evidence>
<protein>
    <submittedName>
        <fullName evidence="9">Oligoendopeptidase F</fullName>
    </submittedName>
</protein>
<proteinExistence type="inferred from homology"/>
<dbReference type="Proteomes" id="UP000058114">
    <property type="component" value="Chromosome"/>
</dbReference>
<dbReference type="KEGG" id="asr:WL1483_1839"/>
<dbReference type="PANTHER" id="PTHR34217:SF1">
    <property type="entry name" value="CARBOXYPEPTIDASE 1"/>
    <property type="match status" value="1"/>
</dbReference>
<dbReference type="Gene3D" id="1.20.140.70">
    <property type="entry name" value="Oligopeptidase f, N-terminal domain"/>
    <property type="match status" value="1"/>
</dbReference>
<comment type="similarity">
    <text evidence="6">Belongs to the peptidase M3 family.</text>
</comment>
<gene>
    <name evidence="9" type="ORF">WL1483_1839</name>
</gene>
<reference evidence="9 10" key="2">
    <citation type="journal article" date="2016" name="Genome Announc.">
        <title>Complete Genome Sequence of the Highly Virulent Aeromonas schubertii Strain WL1483, Isolated from Diseased Snakehead Fish (Channa argus) in China.</title>
        <authorList>
            <person name="Liu L."/>
            <person name="Li N."/>
            <person name="Zhang D."/>
            <person name="Fu X."/>
            <person name="Shi C."/>
            <person name="Lin Q."/>
            <person name="Hao G."/>
        </authorList>
    </citation>
    <scope>NUCLEOTIDE SEQUENCE [LARGE SCALE GENOMIC DNA]</scope>
    <source>
        <strain evidence="9 10">WL1483</strain>
    </source>
</reference>
<dbReference type="RefSeq" id="WP_060586015.1">
    <property type="nucleotide sequence ID" value="NZ_CP013067.1"/>
</dbReference>
<dbReference type="PATRIC" id="fig|652.5.peg.2143"/>
<dbReference type="SUPFAM" id="SSF55486">
    <property type="entry name" value="Metalloproteases ('zincins'), catalytic domain"/>
    <property type="match status" value="1"/>
</dbReference>
<name>A0A0S2SHX0_9GAMM</name>
<evidence type="ECO:0000313" key="10">
    <source>
        <dbReference type="Proteomes" id="UP000058114"/>
    </source>
</evidence>
<evidence type="ECO:0000256" key="4">
    <source>
        <dbReference type="ARBA" id="ARBA00022833"/>
    </source>
</evidence>
<feature type="domain" description="Oligopeptidase F N-terminal" evidence="8">
    <location>
        <begin position="115"/>
        <end position="179"/>
    </location>
</feature>
<evidence type="ECO:0000256" key="1">
    <source>
        <dbReference type="ARBA" id="ARBA00022670"/>
    </source>
</evidence>
<dbReference type="Pfam" id="PF01432">
    <property type="entry name" value="Peptidase_M3"/>
    <property type="match status" value="1"/>
</dbReference>
<reference evidence="10" key="1">
    <citation type="submission" date="2015-10" db="EMBL/GenBank/DDBJ databases">
        <title>Complete Genome Sequence of Aeromonas schubertii strain WL1483.</title>
        <authorList>
            <person name="Liu L."/>
        </authorList>
    </citation>
    <scope>NUCLEOTIDE SEQUENCE [LARGE SCALE GENOMIC DNA]</scope>
    <source>
        <strain evidence="10">WL1483</strain>
    </source>
</reference>
<dbReference type="EMBL" id="CP013067">
    <property type="protein sequence ID" value="ALP41258.1"/>
    <property type="molecule type" value="Genomic_DNA"/>
</dbReference>
<feature type="domain" description="Peptidase M3A/M3B catalytic" evidence="7">
    <location>
        <begin position="195"/>
        <end position="573"/>
    </location>
</feature>
<dbReference type="GO" id="GO:0006508">
    <property type="term" value="P:proteolysis"/>
    <property type="evidence" value="ECO:0007669"/>
    <property type="project" value="UniProtKB-KW"/>
</dbReference>
<keyword evidence="5 6" id="KW-0482">Metalloprotease</keyword>
<organism evidence="9 10">
    <name type="scientific">Aeromonas schubertii</name>
    <dbReference type="NCBI Taxonomy" id="652"/>
    <lineage>
        <taxon>Bacteria</taxon>
        <taxon>Pseudomonadati</taxon>
        <taxon>Pseudomonadota</taxon>
        <taxon>Gammaproteobacteria</taxon>
        <taxon>Aeromonadales</taxon>
        <taxon>Aeromonadaceae</taxon>
        <taxon>Aeromonas</taxon>
    </lineage>
</organism>
<dbReference type="InterPro" id="IPR042088">
    <property type="entry name" value="OligoPept_F_C"/>
</dbReference>
<evidence type="ECO:0000256" key="5">
    <source>
        <dbReference type="ARBA" id="ARBA00023049"/>
    </source>
</evidence>
<dbReference type="GO" id="GO:0046872">
    <property type="term" value="F:metal ion binding"/>
    <property type="evidence" value="ECO:0007669"/>
    <property type="project" value="UniProtKB-UniRule"/>
</dbReference>
<dbReference type="InterPro" id="IPR001567">
    <property type="entry name" value="Pept_M3A_M3B_dom"/>
</dbReference>
<dbReference type="InterPro" id="IPR013647">
    <property type="entry name" value="OligopepF_N_dom"/>
</dbReference>
<dbReference type="GO" id="GO:0004222">
    <property type="term" value="F:metalloendopeptidase activity"/>
    <property type="evidence" value="ECO:0007669"/>
    <property type="project" value="InterPro"/>
</dbReference>
<evidence type="ECO:0000259" key="8">
    <source>
        <dbReference type="Pfam" id="PF08439"/>
    </source>
</evidence>
<accession>A0A0S2SHX0</accession>
<dbReference type="Gene3D" id="1.10.1370.20">
    <property type="entry name" value="Oligoendopeptidase f, C-terminal domain"/>
    <property type="match status" value="1"/>
</dbReference>
<dbReference type="InterPro" id="IPR034006">
    <property type="entry name" value="M3B_PepF_2"/>
</dbReference>
<sequence length="592" mass="66242">MTYQTIWRDEHIFTAPDAPEVARILAHCREGIATLAEAAKGLVAGDEAMLAERLVALREQGDSLHHAIANLGTYAYNRLSRNGKESASRALLSRAMQLDAELAMAEKPVELFWARADQALVDSLLAHPALHTLAYRVSHQRLLSDQLLSLESEQLVEGLGVDGLQAWGNLYDTLVAKLQVQVGDETTGLAQAANLLSHPERARRYDAWHGIYQAWGSEQETVAAILNAINGWRIELARQRGTARQLDALEISCHQSHVERETLDTLMAQAFEHKELGRRALRAMARVHGVSDFGPWDLYAPAPAEQSRHYGFDEAIELVAEAFGGFDPEMGAFARMMAEKGWIDADPTEGRRTGAYCTEYADPAEPRVFITFEGTMDNVITLAHELGHAWHSWLLRDRCRELRNYPMTLAETASIFAETLVREALMGQAQSREERRAIAWMEADSAAAMLVDIPSRYDFECRLVAARHQGHVGAERLRELMQGAMECWYGDTLCRHNDLFWASKGHFSIAELGFYNYPYLFGYLFSLGVYAQRARLGSDFAARYRALLEDTGAMSAEALVQKHLGADIGQSDFWRANLSLVAGQIERFESLL</sequence>